<accession>A0A927IM32</accession>
<dbReference type="Gene3D" id="3.40.50.880">
    <property type="match status" value="1"/>
</dbReference>
<name>A0A927IM32_9BURK</name>
<keyword evidence="1" id="KW-0732">Signal</keyword>
<feature type="chain" id="PRO_5037610473" description="NodB homology domain-containing protein" evidence="1">
    <location>
        <begin position="35"/>
        <end position="754"/>
    </location>
</feature>
<feature type="signal peptide" evidence="1">
    <location>
        <begin position="1"/>
        <end position="34"/>
    </location>
</feature>
<reference evidence="2" key="1">
    <citation type="submission" date="2020-09" db="EMBL/GenBank/DDBJ databases">
        <title>Genome seq and assembly of Limnohabitants sp.</title>
        <authorList>
            <person name="Chhetri G."/>
        </authorList>
    </citation>
    <scope>NUCLEOTIDE SEQUENCE</scope>
    <source>
        <strain evidence="2">JUR4</strain>
    </source>
</reference>
<dbReference type="SUPFAM" id="SSF88713">
    <property type="entry name" value="Glycoside hydrolase/deacetylase"/>
    <property type="match status" value="1"/>
</dbReference>
<dbReference type="InterPro" id="IPR011330">
    <property type="entry name" value="Glyco_hydro/deAcase_b/a-brl"/>
</dbReference>
<dbReference type="InterPro" id="IPR029062">
    <property type="entry name" value="Class_I_gatase-like"/>
</dbReference>
<evidence type="ECO:0000313" key="2">
    <source>
        <dbReference type="EMBL" id="MBD8050587.1"/>
    </source>
</evidence>
<dbReference type="Proteomes" id="UP000647424">
    <property type="component" value="Unassembled WGS sequence"/>
</dbReference>
<evidence type="ECO:0000256" key="1">
    <source>
        <dbReference type="SAM" id="SignalP"/>
    </source>
</evidence>
<sequence>MNKARGFFQFFRMFGLVVSMAMTLCGFGSQPALAAVSDPGVLLLLLPDGQDVRDPKVMAWMDAANEEGVRIQPVMDTAFMGMGASALGYAGLVLPDSLHAVASDSLIAAIQNYTVAGGKTLLVFDFGALTLSGNVPVYPVPKSRLSSLAGVDYILYDQLRDNTTGLGPITALRSTLRSLLVPPGKSMAWAGVAGATSPLASGSTLGNVSVSPSTDPSVSPLLSASGVTDRSALYLPVSMQDPGGARGFDPQQYASLPYAGSALAGVGRRLASSTRIDLGRAMRGAPLVGVTTTALSPSSSSPLASTALLSEADPTESYSGYLLGALMYSSYVTQGNFGQLAGQKVLVTSPQFGLVAGINPVGAGQVMFVNLPLTYLKGRTDALPMHGFLHYFTRQVVGMAHLSPMPNGVGGLTLDWHLDSMAAQTPTQNLIKLNVFNNPAAVFSIDMTAGPDAIVPGDLLGWNLTANKTARQLLKGFDAQGHSVGAHGGWIHDYYGTQVTETNQLVSTGGACVNAAAKLDNFQQCLVLNRQAVDGVVGHPSRSYSAPEGNNPVWAMNWLEQQGVVATYFGGHTGLGATRQYRDGQLLNPKIWVFPVTPQGLYATFEEFQAYGVPQADVLDWYKSLIDFSLEQNTSRMVYAHPPGAELWSSVLIDMLAYAKAKNAQFAWYTMPRLADFMTRRLSVTWSQAKDAATGVTVFTATHPLSLSEMVWRLPKWRFANAPRIVSGKATVDGTHAEYWLVKAGAGTRLVFRA</sequence>
<protein>
    <recommendedName>
        <fullName evidence="4">NodB homology domain-containing protein</fullName>
    </recommendedName>
</protein>
<dbReference type="EMBL" id="JACYFT010000002">
    <property type="protein sequence ID" value="MBD8050587.1"/>
    <property type="molecule type" value="Genomic_DNA"/>
</dbReference>
<organism evidence="2 3">
    <name type="scientific">Limnohabitans radicicola</name>
    <dbReference type="NCBI Taxonomy" id="2771427"/>
    <lineage>
        <taxon>Bacteria</taxon>
        <taxon>Pseudomonadati</taxon>
        <taxon>Pseudomonadota</taxon>
        <taxon>Betaproteobacteria</taxon>
        <taxon>Burkholderiales</taxon>
        <taxon>Comamonadaceae</taxon>
        <taxon>Limnohabitans</taxon>
    </lineage>
</organism>
<proteinExistence type="predicted"/>
<gene>
    <name evidence="2" type="ORF">IC609_08515</name>
</gene>
<dbReference type="Gene3D" id="3.20.20.370">
    <property type="entry name" value="Glycoside hydrolase/deacetylase"/>
    <property type="match status" value="1"/>
</dbReference>
<evidence type="ECO:0008006" key="4">
    <source>
        <dbReference type="Google" id="ProtNLM"/>
    </source>
</evidence>
<dbReference type="RefSeq" id="WP_191819084.1">
    <property type="nucleotide sequence ID" value="NZ_JACYFT010000002.1"/>
</dbReference>
<keyword evidence="3" id="KW-1185">Reference proteome</keyword>
<comment type="caution">
    <text evidence="2">The sequence shown here is derived from an EMBL/GenBank/DDBJ whole genome shotgun (WGS) entry which is preliminary data.</text>
</comment>
<dbReference type="AlphaFoldDB" id="A0A927IM32"/>
<dbReference type="GO" id="GO:0005975">
    <property type="term" value="P:carbohydrate metabolic process"/>
    <property type="evidence" value="ECO:0007669"/>
    <property type="project" value="InterPro"/>
</dbReference>
<evidence type="ECO:0000313" key="3">
    <source>
        <dbReference type="Proteomes" id="UP000647424"/>
    </source>
</evidence>